<dbReference type="GO" id="GO:0071555">
    <property type="term" value="P:cell wall organization"/>
    <property type="evidence" value="ECO:0007669"/>
    <property type="project" value="UniProtKB-KW"/>
</dbReference>
<keyword evidence="7" id="KW-0961">Cell wall biogenesis/degradation</keyword>
<evidence type="ECO:0000256" key="2">
    <source>
        <dbReference type="ARBA" id="ARBA00008834"/>
    </source>
</evidence>
<sequence>MENKASCSLLLLLASLNLVFFFPSCSASASSFNVVSFGAKADGKSDSTKAFLDAWAQACGSATAATVYVPKGKFLLPNAVFAGQCKSRKITIRIDGTLVAPSDYNVIGNSDYWLLFQQVNGVTINGGILDGQGTALWACKNSGKSCPGGATSISFMNSNNVVINGLTSQNSQLYHIVFNGCNNVKMQGVRISASGTSPNTDGIHVQLSTDVSIYNTRIATGDDCDLEEPGVQNVTVKTATFTGTQNGVRIKSWGRPSNGFARNILFQHAVMTNVQNPIIIDQNYCPDNKNCPGKVSGVKISDVTYQDVHGTSATTVAVKFDCSSKYPCSRIRMENVKLTYNNQPASASCSHADGTTFGLEKLRLKGNATTIILPFRIDGTLVALADYNFIESADYWLVFYHVDGVWIISGTLDGQGTLKFMNSNNSRIYGLMSINSQMFHIVIHKCDNVNLQGVTVLAPWDSPNTDEIHLEFSSNVTIMNSNIGTGDDCVSISPGTNNLWVEGVACGPGHGTSIGGLGKEEDKDGLQNVTFTGIDNRVRIKTWAKPSGGFVSDILFQNATINNAKNPIIIDQNYIDHKEKCPYQNQPAKALCSHVDGSTRGAKPDGVTDSSKAFLDAWTKACGSTEAAMIYVPEGRFLLGNTAFEGACKNNDITIRIDGTLVAPVDYNALRNAGYWLLFHRVDGVWISGGTFDGQGAGLWACKKAGKSCPIGATTLKFINSKNSGIYGLKSINSQKFHILIHKCDNVKVQGVTISAPWDSPNTDGIHVELSNNVTIMNSNIGTGDDCVSVGRGTNNLWVKGIACGPGHGISIGSLGKEQNEAGVQNVTVETVKFTRTDNGLRIKTWAKPSSSFVSNILFLNVTMNNVKNPIIIDQNYCPHKKNCPDQVSGVKISDVTYRDIFGTSATEVGVKFNCSSHNPCSGITLEDLKLTYKNQPAKASCSHVVGSAREIQHLVIRRQVKIKDYSKIRMTLINLDVMRYET</sequence>
<feature type="chain" id="PRO_5021979788" evidence="10">
    <location>
        <begin position="28"/>
        <end position="983"/>
    </location>
</feature>
<evidence type="ECO:0000256" key="5">
    <source>
        <dbReference type="ARBA" id="ARBA00022801"/>
    </source>
</evidence>
<keyword evidence="4" id="KW-0964">Secreted</keyword>
<keyword evidence="10" id="KW-0732">Signal</keyword>
<keyword evidence="6 9" id="KW-0326">Glycosidase</keyword>
<evidence type="ECO:0000256" key="7">
    <source>
        <dbReference type="ARBA" id="ARBA00023316"/>
    </source>
</evidence>
<feature type="signal peptide" evidence="10">
    <location>
        <begin position="1"/>
        <end position="27"/>
    </location>
</feature>
<evidence type="ECO:0000313" key="11">
    <source>
        <dbReference type="EMBL" id="QDK56818.1"/>
    </source>
</evidence>
<dbReference type="FunFam" id="2.160.20.10:FF:000111">
    <property type="entry name" value="Pectin lyase-like superfamily protein"/>
    <property type="match status" value="1"/>
</dbReference>
<dbReference type="InterPro" id="IPR012334">
    <property type="entry name" value="Pectin_lyas_fold"/>
</dbReference>
<accession>A0A514YDH3</accession>
<dbReference type="FunFam" id="2.160.20.10:FF:000004">
    <property type="entry name" value="Pectin lyase-like superfamily protein"/>
    <property type="match status" value="1"/>
</dbReference>
<gene>
    <name evidence="11" type="primary">PG22-1</name>
</gene>
<evidence type="ECO:0000256" key="8">
    <source>
        <dbReference type="PROSITE-ProRule" id="PRU10052"/>
    </source>
</evidence>
<feature type="active site" evidence="8">
    <location>
        <position position="808"/>
    </location>
</feature>
<keyword evidence="3" id="KW-0134">Cell wall</keyword>
<dbReference type="Gene3D" id="2.160.20.10">
    <property type="entry name" value="Single-stranded right-handed beta-helix, Pectin lyase-like"/>
    <property type="match status" value="4"/>
</dbReference>
<evidence type="ECO:0000256" key="1">
    <source>
        <dbReference type="ARBA" id="ARBA00004191"/>
    </source>
</evidence>
<dbReference type="PANTHER" id="PTHR31375">
    <property type="match status" value="1"/>
</dbReference>
<reference evidence="11" key="2">
    <citation type="submission" date="2019-07" db="EMBL/GenBank/DDBJ databases">
        <title>Sequencing, Assembly and Annotation of the Mango Genome Cultivar 'Tommy Atkins'.</title>
        <authorList>
            <person name="Islas-Osuna M.A."/>
        </authorList>
    </citation>
    <scope>NUCLEOTIDE SEQUENCE</scope>
</reference>
<dbReference type="GO" id="GO:0004650">
    <property type="term" value="F:polygalacturonase activity"/>
    <property type="evidence" value="ECO:0007669"/>
    <property type="project" value="UniProtKB-EC"/>
</dbReference>
<dbReference type="InterPro" id="IPR006626">
    <property type="entry name" value="PbH1"/>
</dbReference>
<dbReference type="InterPro" id="IPR000743">
    <property type="entry name" value="Glyco_hydro_28"/>
</dbReference>
<dbReference type="EMBL" id="MK936574">
    <property type="protein sequence ID" value="QDK56818.1"/>
    <property type="molecule type" value="Genomic_DNA"/>
</dbReference>
<dbReference type="PROSITE" id="PS00502">
    <property type="entry name" value="POLYGALACTURONASE"/>
    <property type="match status" value="1"/>
</dbReference>
<evidence type="ECO:0000256" key="4">
    <source>
        <dbReference type="ARBA" id="ARBA00022525"/>
    </source>
</evidence>
<proteinExistence type="inferred from homology"/>
<comment type="similarity">
    <text evidence="2 9">Belongs to the glycosyl hydrolase 28 family.</text>
</comment>
<dbReference type="EC" id="3.2.1.15" evidence="11"/>
<evidence type="ECO:0000256" key="6">
    <source>
        <dbReference type="ARBA" id="ARBA00023295"/>
    </source>
</evidence>
<dbReference type="SMART" id="SM00710">
    <property type="entry name" value="PbH1"/>
    <property type="match status" value="12"/>
</dbReference>
<name>A0A514YDH3_MANIN</name>
<evidence type="ECO:0000256" key="10">
    <source>
        <dbReference type="SAM" id="SignalP"/>
    </source>
</evidence>
<protein>
    <submittedName>
        <fullName evidence="11">Polygalacturonase</fullName>
        <ecNumber evidence="11">3.2.1.15</ecNumber>
    </submittedName>
</protein>
<reference evidence="11" key="1">
    <citation type="submission" date="2019-05" db="EMBL/GenBank/DDBJ databases">
        <authorList>
            <person name="Kuhn D.N."/>
        </authorList>
    </citation>
    <scope>NUCLEOTIDE SEQUENCE</scope>
</reference>
<organism evidence="11">
    <name type="scientific">Mangifera indica</name>
    <name type="common">Mango</name>
    <dbReference type="NCBI Taxonomy" id="29780"/>
    <lineage>
        <taxon>Eukaryota</taxon>
        <taxon>Viridiplantae</taxon>
        <taxon>Streptophyta</taxon>
        <taxon>Embryophyta</taxon>
        <taxon>Tracheophyta</taxon>
        <taxon>Spermatophyta</taxon>
        <taxon>Magnoliopsida</taxon>
        <taxon>eudicotyledons</taxon>
        <taxon>Gunneridae</taxon>
        <taxon>Pentapetalae</taxon>
        <taxon>rosids</taxon>
        <taxon>malvids</taxon>
        <taxon>Sapindales</taxon>
        <taxon>Anacardiaceae</taxon>
        <taxon>Mangifera</taxon>
    </lineage>
</organism>
<dbReference type="AlphaFoldDB" id="A0A514YDH3"/>
<evidence type="ECO:0000256" key="3">
    <source>
        <dbReference type="ARBA" id="ARBA00022512"/>
    </source>
</evidence>
<dbReference type="SUPFAM" id="SSF51126">
    <property type="entry name" value="Pectin lyase-like"/>
    <property type="match status" value="3"/>
</dbReference>
<evidence type="ECO:0000256" key="9">
    <source>
        <dbReference type="RuleBase" id="RU361169"/>
    </source>
</evidence>
<keyword evidence="5 9" id="KW-0378">Hydrolase</keyword>
<comment type="subcellular location">
    <subcellularLocation>
        <location evidence="1">Secreted</location>
        <location evidence="1">Cell wall</location>
    </subcellularLocation>
</comment>
<dbReference type="Pfam" id="PF00295">
    <property type="entry name" value="Glyco_hydro_28"/>
    <property type="match status" value="4"/>
</dbReference>
<dbReference type="InterPro" id="IPR011050">
    <property type="entry name" value="Pectin_lyase_fold/virulence"/>
</dbReference>
<dbReference type="GO" id="GO:0005975">
    <property type="term" value="P:carbohydrate metabolic process"/>
    <property type="evidence" value="ECO:0007669"/>
    <property type="project" value="InterPro"/>
</dbReference>